<reference evidence="2" key="1">
    <citation type="submission" date="2022-11" db="EMBL/GenBank/DDBJ databases">
        <title>Chromosomal genome sequence assembly and mating type (MAT) locus characterization of the leprose asexual lichenized fungus Lepraria neglecta (Nyl.) Erichsen.</title>
        <authorList>
            <person name="Allen J.L."/>
            <person name="Pfeffer B."/>
        </authorList>
    </citation>
    <scope>NUCLEOTIDE SEQUENCE</scope>
    <source>
        <strain evidence="2">Allen 5258</strain>
    </source>
</reference>
<keyword evidence="3" id="KW-1185">Reference proteome</keyword>
<proteinExistence type="predicted"/>
<dbReference type="Pfam" id="PF00135">
    <property type="entry name" value="COesterase"/>
    <property type="match status" value="1"/>
</dbReference>
<dbReference type="Gene3D" id="3.40.50.1820">
    <property type="entry name" value="alpha/beta hydrolase"/>
    <property type="match status" value="1"/>
</dbReference>
<dbReference type="AlphaFoldDB" id="A0AAD9ZGC4"/>
<dbReference type="EMBL" id="JASNWA010000003">
    <property type="protein sequence ID" value="KAK3178679.1"/>
    <property type="molecule type" value="Genomic_DNA"/>
</dbReference>
<dbReference type="PANTHER" id="PTHR11559">
    <property type="entry name" value="CARBOXYLESTERASE"/>
    <property type="match status" value="1"/>
</dbReference>
<dbReference type="InterPro" id="IPR029058">
    <property type="entry name" value="AB_hydrolase_fold"/>
</dbReference>
<name>A0AAD9ZGC4_9LECA</name>
<protein>
    <recommendedName>
        <fullName evidence="1">Carboxylesterase type B domain-containing protein</fullName>
    </recommendedName>
</protein>
<evidence type="ECO:0000313" key="3">
    <source>
        <dbReference type="Proteomes" id="UP001276659"/>
    </source>
</evidence>
<feature type="domain" description="Carboxylesterase type B" evidence="1">
    <location>
        <begin position="4"/>
        <end position="229"/>
    </location>
</feature>
<comment type="caution">
    <text evidence="2">The sequence shown here is derived from an EMBL/GenBank/DDBJ whole genome shotgun (WGS) entry which is preliminary data.</text>
</comment>
<dbReference type="InterPro" id="IPR050309">
    <property type="entry name" value="Type-B_Carboxylest/Lipase"/>
</dbReference>
<dbReference type="InterPro" id="IPR002018">
    <property type="entry name" value="CarbesteraseB"/>
</dbReference>
<evidence type="ECO:0000313" key="2">
    <source>
        <dbReference type="EMBL" id="KAK3178679.1"/>
    </source>
</evidence>
<dbReference type="SUPFAM" id="SSF53474">
    <property type="entry name" value="alpha/beta-Hydrolases"/>
    <property type="match status" value="1"/>
</dbReference>
<accession>A0AAD9ZGC4</accession>
<evidence type="ECO:0000259" key="1">
    <source>
        <dbReference type="Pfam" id="PF00135"/>
    </source>
</evidence>
<gene>
    <name evidence="2" type="ORF">OEA41_000816</name>
</gene>
<organism evidence="2 3">
    <name type="scientific">Lepraria neglecta</name>
    <dbReference type="NCBI Taxonomy" id="209136"/>
    <lineage>
        <taxon>Eukaryota</taxon>
        <taxon>Fungi</taxon>
        <taxon>Dikarya</taxon>
        <taxon>Ascomycota</taxon>
        <taxon>Pezizomycotina</taxon>
        <taxon>Lecanoromycetes</taxon>
        <taxon>OSLEUM clade</taxon>
        <taxon>Lecanoromycetidae</taxon>
        <taxon>Lecanorales</taxon>
        <taxon>Lecanorineae</taxon>
        <taxon>Stereocaulaceae</taxon>
        <taxon>Lepraria</taxon>
    </lineage>
</organism>
<dbReference type="Proteomes" id="UP001276659">
    <property type="component" value="Unassembled WGS sequence"/>
</dbReference>
<sequence length="429" mass="46886">MQHTSGIYNFSNIRYAQPPTGELRFQAPQSLKTDRTILTGEDGPISLGWKINSTYVNASEHATPLSPAQVPLPIPHESEDYLFLDVHVPEKTLFDRNKSDGAAVIVWIHGWGLTMGWKDAQYDPAGLVAQSLLQIGKEVIFVALNYRKLGAFRWSGGPSLQSDSTANASLLDQRFALEWVQQNIKSFGGDPKVTLTGESSGACSIFGHLTSYGGGNGPVPFQQSLTQSSCGFAYAPSVSDIIFQSFLKTAKVTSVQEARALSSEELRVANYVQVSGSQWSSFTYGQRIASLTAVASTKYLQPSSLMRAALTVIDFEFVCANTALTRAVDNCTYNYIFAVPPALHTGDLNSTFYTGPTQPQDPNDQAAVDLQRWVSSFAVEGRPAAKGTEVFGEYWSDGMVQTLALTGVGREVDPAVAKRCDFWFEEFYK</sequence>